<sequence length="126" mass="13723">MADAETIVTIETASRQYVRTDPVFLEHVVELRDDLVRAGIEVVSGDGRGQKGFGDVEPIVQAVVLGGPGLLALCGVVKLWLKQRGGRLLRMTVEVRDGKHVVELDGKNVSDETLLAFSKDVAKRLE</sequence>
<proteinExistence type="predicted"/>
<evidence type="ECO:0000313" key="3">
    <source>
        <dbReference type="Proteomes" id="UP000741013"/>
    </source>
</evidence>
<organism evidence="2 3">
    <name type="scientific">Amycolatopsis magusensis</name>
    <dbReference type="NCBI Taxonomy" id="882444"/>
    <lineage>
        <taxon>Bacteria</taxon>
        <taxon>Bacillati</taxon>
        <taxon>Actinomycetota</taxon>
        <taxon>Actinomycetes</taxon>
        <taxon>Pseudonocardiales</taxon>
        <taxon>Pseudonocardiaceae</taxon>
        <taxon>Amycolatopsis</taxon>
    </lineage>
</organism>
<keyword evidence="1" id="KW-1133">Transmembrane helix</keyword>
<reference evidence="2 3" key="1">
    <citation type="submission" date="2021-03" db="EMBL/GenBank/DDBJ databases">
        <title>Sequencing the genomes of 1000 actinobacteria strains.</title>
        <authorList>
            <person name="Klenk H.-P."/>
        </authorList>
    </citation>
    <scope>NUCLEOTIDE SEQUENCE [LARGE SCALE GENOMIC DNA]</scope>
    <source>
        <strain evidence="2 3">DSM 45510</strain>
    </source>
</reference>
<name>A0ABS4PHN8_9PSEU</name>
<gene>
    <name evidence="2" type="ORF">JOM49_000431</name>
</gene>
<protein>
    <submittedName>
        <fullName evidence="2">Uncharacterized protein</fullName>
    </submittedName>
</protein>
<dbReference type="InterPro" id="IPR045428">
    <property type="entry name" value="EACC1"/>
</dbReference>
<dbReference type="EMBL" id="JAGGMS010000001">
    <property type="protein sequence ID" value="MBP2178905.1"/>
    <property type="molecule type" value="Genomic_DNA"/>
</dbReference>
<keyword evidence="1" id="KW-0472">Membrane</keyword>
<keyword evidence="3" id="KW-1185">Reference proteome</keyword>
<accession>A0ABS4PHN8</accession>
<feature type="transmembrane region" description="Helical" evidence="1">
    <location>
        <begin position="59"/>
        <end position="81"/>
    </location>
</feature>
<evidence type="ECO:0000256" key="1">
    <source>
        <dbReference type="SAM" id="Phobius"/>
    </source>
</evidence>
<keyword evidence="1" id="KW-0812">Transmembrane</keyword>
<dbReference type="RefSeq" id="WP_209662587.1">
    <property type="nucleotide sequence ID" value="NZ_JAGGMS010000001.1"/>
</dbReference>
<dbReference type="Proteomes" id="UP000741013">
    <property type="component" value="Unassembled WGS sequence"/>
</dbReference>
<dbReference type="Pfam" id="PF19953">
    <property type="entry name" value="EACC1"/>
    <property type="match status" value="1"/>
</dbReference>
<comment type="caution">
    <text evidence="2">The sequence shown here is derived from an EMBL/GenBank/DDBJ whole genome shotgun (WGS) entry which is preliminary data.</text>
</comment>
<evidence type="ECO:0000313" key="2">
    <source>
        <dbReference type="EMBL" id="MBP2178905.1"/>
    </source>
</evidence>